<keyword evidence="3 6" id="KW-0378">Hydrolase</keyword>
<evidence type="ECO:0000313" key="9">
    <source>
        <dbReference type="EMBL" id="SFE70960.1"/>
    </source>
</evidence>
<evidence type="ECO:0000259" key="8">
    <source>
        <dbReference type="Pfam" id="PF01435"/>
    </source>
</evidence>
<dbReference type="OrthoDB" id="1624239at2"/>
<reference evidence="9 10" key="1">
    <citation type="submission" date="2016-10" db="EMBL/GenBank/DDBJ databases">
        <authorList>
            <person name="de Groot N.N."/>
        </authorList>
    </citation>
    <scope>NUCLEOTIDE SEQUENCE [LARGE SCALE GENOMIC DNA]</scope>
    <source>
        <strain evidence="9 10">DSM 9236</strain>
    </source>
</reference>
<dbReference type="AlphaFoldDB" id="A0A1I2CTA0"/>
<keyword evidence="5 6" id="KW-0482">Metalloprotease</keyword>
<comment type="cofactor">
    <cofactor evidence="6">
        <name>Zn(2+)</name>
        <dbReference type="ChEBI" id="CHEBI:29105"/>
    </cofactor>
    <text evidence="6">Binds 1 zinc ion per subunit.</text>
</comment>
<name>A0A1I2CTA0_9FIRM</name>
<evidence type="ECO:0000256" key="5">
    <source>
        <dbReference type="ARBA" id="ARBA00023049"/>
    </source>
</evidence>
<dbReference type="Proteomes" id="UP000198896">
    <property type="component" value="Unassembled WGS sequence"/>
</dbReference>
<dbReference type="GO" id="GO:0046872">
    <property type="term" value="F:metal ion binding"/>
    <property type="evidence" value="ECO:0007669"/>
    <property type="project" value="UniProtKB-KW"/>
</dbReference>
<dbReference type="RefSeq" id="WP_093913953.1">
    <property type="nucleotide sequence ID" value="NZ_FONL01000014.1"/>
</dbReference>
<proteinExistence type="inferred from homology"/>
<dbReference type="Gene3D" id="3.30.2010.10">
    <property type="entry name" value="Metalloproteases ('zincins'), catalytic domain"/>
    <property type="match status" value="1"/>
</dbReference>
<dbReference type="GO" id="GO:0016020">
    <property type="term" value="C:membrane"/>
    <property type="evidence" value="ECO:0007669"/>
    <property type="project" value="TreeGrafter"/>
</dbReference>
<dbReference type="PANTHER" id="PTHR22726">
    <property type="entry name" value="METALLOENDOPEPTIDASE OMA1"/>
    <property type="match status" value="1"/>
</dbReference>
<gene>
    <name evidence="9" type="ORF">SAMN05216245_11428</name>
</gene>
<evidence type="ECO:0000256" key="2">
    <source>
        <dbReference type="ARBA" id="ARBA00022723"/>
    </source>
</evidence>
<dbReference type="EMBL" id="FONL01000014">
    <property type="protein sequence ID" value="SFE70960.1"/>
    <property type="molecule type" value="Genomic_DNA"/>
</dbReference>
<keyword evidence="10" id="KW-1185">Reference proteome</keyword>
<comment type="similarity">
    <text evidence="6">Belongs to the peptidase M48 family.</text>
</comment>
<sequence>MKTNSWKKKLGSVILCGMIGVSLQAAVQPLPSAQAGAIGGILGTVVQGVAAKQQVEALIKHYDQTEEGRQELFAGYQEKYGVSENYYRKQQLDEMMPRLTKGIAAVDPTILQKPYLYFINKQESFNAFCSMGHVMSVNEGLYSLTDNPDEVAVVLAHEMGHGQKNHVASSMRKKLNVAIGAAMVGSAVGSSALTNIALNVLVNQIDSVSITKKDEWEADNLALDYVINAGYNPGAAAAIWQRVEEKYGKSKKNFAGEIFSPSDHPTHQQRRENYVKRLFEYSGKHVTAEKGVVKVNGKALVQPVAANDMSGAERSYFVLGNLAAAYHNGHNKSDAYASGNTLMLGQQPIMTCYGGDTSAYELAALLNKIK</sequence>
<feature type="chain" id="PRO_5038400815" evidence="7">
    <location>
        <begin position="26"/>
        <end position="370"/>
    </location>
</feature>
<organism evidence="9 10">
    <name type="scientific">Succiniclasticum ruminis DSM 9236</name>
    <dbReference type="NCBI Taxonomy" id="1123323"/>
    <lineage>
        <taxon>Bacteria</taxon>
        <taxon>Bacillati</taxon>
        <taxon>Bacillota</taxon>
        <taxon>Negativicutes</taxon>
        <taxon>Acidaminococcales</taxon>
        <taxon>Acidaminococcaceae</taxon>
        <taxon>Succiniclasticum</taxon>
    </lineage>
</organism>
<evidence type="ECO:0000313" key="10">
    <source>
        <dbReference type="Proteomes" id="UP000198896"/>
    </source>
</evidence>
<dbReference type="GO" id="GO:0051603">
    <property type="term" value="P:proteolysis involved in protein catabolic process"/>
    <property type="evidence" value="ECO:0007669"/>
    <property type="project" value="TreeGrafter"/>
</dbReference>
<dbReference type="PANTHER" id="PTHR22726:SF1">
    <property type="entry name" value="METALLOENDOPEPTIDASE OMA1, MITOCHONDRIAL"/>
    <property type="match status" value="1"/>
</dbReference>
<evidence type="ECO:0000256" key="3">
    <source>
        <dbReference type="ARBA" id="ARBA00022801"/>
    </source>
</evidence>
<accession>A0A1I2CTA0</accession>
<dbReference type="GO" id="GO:0004222">
    <property type="term" value="F:metalloendopeptidase activity"/>
    <property type="evidence" value="ECO:0007669"/>
    <property type="project" value="InterPro"/>
</dbReference>
<evidence type="ECO:0000256" key="4">
    <source>
        <dbReference type="ARBA" id="ARBA00022833"/>
    </source>
</evidence>
<protein>
    <submittedName>
        <fullName evidence="9">Peptidase family M48</fullName>
    </submittedName>
</protein>
<dbReference type="InterPro" id="IPR001915">
    <property type="entry name" value="Peptidase_M48"/>
</dbReference>
<keyword evidence="7" id="KW-0732">Signal</keyword>
<dbReference type="STRING" id="1123323.SAMN05216245_11428"/>
<keyword evidence="1 6" id="KW-0645">Protease</keyword>
<dbReference type="CDD" id="cd07324">
    <property type="entry name" value="M48C_Oma1-like"/>
    <property type="match status" value="1"/>
</dbReference>
<keyword evidence="2" id="KW-0479">Metal-binding</keyword>
<evidence type="ECO:0000256" key="1">
    <source>
        <dbReference type="ARBA" id="ARBA00022670"/>
    </source>
</evidence>
<evidence type="ECO:0000256" key="6">
    <source>
        <dbReference type="RuleBase" id="RU003983"/>
    </source>
</evidence>
<keyword evidence="4 6" id="KW-0862">Zinc</keyword>
<feature type="signal peptide" evidence="7">
    <location>
        <begin position="1"/>
        <end position="25"/>
    </location>
</feature>
<feature type="domain" description="Peptidase M48" evidence="8">
    <location>
        <begin position="91"/>
        <end position="272"/>
    </location>
</feature>
<dbReference type="InterPro" id="IPR051156">
    <property type="entry name" value="Mito/Outer_Membr_Metalloprot"/>
</dbReference>
<evidence type="ECO:0000256" key="7">
    <source>
        <dbReference type="SAM" id="SignalP"/>
    </source>
</evidence>
<dbReference type="Pfam" id="PF01435">
    <property type="entry name" value="Peptidase_M48"/>
    <property type="match status" value="1"/>
</dbReference>